<dbReference type="Proteomes" id="UP000594638">
    <property type="component" value="Unassembled WGS sequence"/>
</dbReference>
<organism evidence="2 3">
    <name type="scientific">Olea europaea subsp. europaea</name>
    <dbReference type="NCBI Taxonomy" id="158383"/>
    <lineage>
        <taxon>Eukaryota</taxon>
        <taxon>Viridiplantae</taxon>
        <taxon>Streptophyta</taxon>
        <taxon>Embryophyta</taxon>
        <taxon>Tracheophyta</taxon>
        <taxon>Spermatophyta</taxon>
        <taxon>Magnoliopsida</taxon>
        <taxon>eudicotyledons</taxon>
        <taxon>Gunneridae</taxon>
        <taxon>Pentapetalae</taxon>
        <taxon>asterids</taxon>
        <taxon>lamiids</taxon>
        <taxon>Lamiales</taxon>
        <taxon>Oleaceae</taxon>
        <taxon>Oleeae</taxon>
        <taxon>Olea</taxon>
    </lineage>
</organism>
<dbReference type="EMBL" id="CACTIH010000018">
    <property type="protein sequence ID" value="CAA2934725.1"/>
    <property type="molecule type" value="Genomic_DNA"/>
</dbReference>
<dbReference type="OrthoDB" id="444540at2759"/>
<feature type="compositionally biased region" description="Basic and acidic residues" evidence="1">
    <location>
        <begin position="69"/>
        <end position="83"/>
    </location>
</feature>
<evidence type="ECO:0000313" key="2">
    <source>
        <dbReference type="EMBL" id="CAA2934725.1"/>
    </source>
</evidence>
<accession>A0A8S0PAL4</accession>
<evidence type="ECO:0000313" key="3">
    <source>
        <dbReference type="Proteomes" id="UP000594638"/>
    </source>
</evidence>
<gene>
    <name evidence="2" type="ORF">OLEA9_A069554</name>
</gene>
<reference evidence="2 3" key="1">
    <citation type="submission" date="2019-12" db="EMBL/GenBank/DDBJ databases">
        <authorList>
            <person name="Alioto T."/>
            <person name="Alioto T."/>
            <person name="Gomez Garrido J."/>
        </authorList>
    </citation>
    <scope>NUCLEOTIDE SEQUENCE [LARGE SCALE GENOMIC DNA]</scope>
</reference>
<keyword evidence="3" id="KW-1185">Reference proteome</keyword>
<evidence type="ECO:0000256" key="1">
    <source>
        <dbReference type="SAM" id="MobiDB-lite"/>
    </source>
</evidence>
<feature type="compositionally biased region" description="Polar residues" evidence="1">
    <location>
        <begin position="87"/>
        <end position="96"/>
    </location>
</feature>
<protein>
    <submittedName>
        <fullName evidence="2">Uncharacterized protein</fullName>
    </submittedName>
</protein>
<feature type="region of interest" description="Disordered" evidence="1">
    <location>
        <begin position="29"/>
        <end position="102"/>
    </location>
</feature>
<sequence length="198" mass="22117">MAMPYMNNVMPYMNNVQYKKLIQPDFSSEKIKKSAGHASTSRKSEILLTDSSIGQPNIADDDDDFVDPPSRRQESSLRGKSPIDEAPSTTHNSPNESHPHRRNVLISMDEIMRTFSEKIKDHDHTVGGTQAHEVGEPQVVRGSDDTDNVETVQKNVDRKWKGKMDPSEETSIPCSLQPPSFNLGIGYTQPDDVHSEAI</sequence>
<feature type="compositionally biased region" description="Polar residues" evidence="1">
    <location>
        <begin position="169"/>
        <end position="180"/>
    </location>
</feature>
<dbReference type="Gramene" id="OE9A069554T1">
    <property type="protein sequence ID" value="OE9A069554C1"/>
    <property type="gene ID" value="OE9A069554"/>
</dbReference>
<feature type="region of interest" description="Disordered" evidence="1">
    <location>
        <begin position="125"/>
        <end position="146"/>
    </location>
</feature>
<dbReference type="AlphaFoldDB" id="A0A8S0PAL4"/>
<comment type="caution">
    <text evidence="2">The sequence shown here is derived from an EMBL/GenBank/DDBJ whole genome shotgun (WGS) entry which is preliminary data.</text>
</comment>
<proteinExistence type="predicted"/>
<name>A0A8S0PAL4_OLEEU</name>
<feature type="region of interest" description="Disordered" evidence="1">
    <location>
        <begin position="159"/>
        <end position="198"/>
    </location>
</feature>